<dbReference type="InterPro" id="IPR004146">
    <property type="entry name" value="DC1"/>
</dbReference>
<organism evidence="3 4">
    <name type="scientific">Hibiscus sabdariffa</name>
    <name type="common">roselle</name>
    <dbReference type="NCBI Taxonomy" id="183260"/>
    <lineage>
        <taxon>Eukaryota</taxon>
        <taxon>Viridiplantae</taxon>
        <taxon>Streptophyta</taxon>
        <taxon>Embryophyta</taxon>
        <taxon>Tracheophyta</taxon>
        <taxon>Spermatophyta</taxon>
        <taxon>Magnoliopsida</taxon>
        <taxon>eudicotyledons</taxon>
        <taxon>Gunneridae</taxon>
        <taxon>Pentapetalae</taxon>
        <taxon>rosids</taxon>
        <taxon>malvids</taxon>
        <taxon>Malvales</taxon>
        <taxon>Malvaceae</taxon>
        <taxon>Malvoideae</taxon>
        <taxon>Hibiscus</taxon>
    </lineage>
</organism>
<keyword evidence="4" id="KW-1185">Reference proteome</keyword>
<reference evidence="3 4" key="1">
    <citation type="journal article" date="2024" name="G3 (Bethesda)">
        <title>Genome assembly of Hibiscus sabdariffa L. provides insights into metabolisms of medicinal natural products.</title>
        <authorList>
            <person name="Kim T."/>
        </authorList>
    </citation>
    <scope>NUCLEOTIDE SEQUENCE [LARGE SCALE GENOMIC DNA]</scope>
    <source>
        <strain evidence="3">TK-2024</strain>
        <tissue evidence="3">Old leaves</tissue>
    </source>
</reference>
<accession>A0ABR2TXE8</accession>
<name>A0ABR2TXE8_9ROSI</name>
<sequence>MKFQHFFHKHKLSPLKLVRNPEVQCLGCMDIVVGSTYCCLVCFEFVMYKSCAYLPTQIQRDIFHPHPLTINLVDLFVCNACRRLTQSIIGYRCMCCELKLDFKCVVAILNDGNEIVKCDEETHQGTTILHFCHPHQLTRCIYSSPTSQLEKLLWETKKLFCVACNLELSENGLLIYAYVYLPCRIFIHE</sequence>
<dbReference type="PANTHER" id="PTHR46288">
    <property type="entry name" value="PHORBOL-ESTER/DAG-TYPE DOMAIN-CONTAINING PROTEIN"/>
    <property type="match status" value="1"/>
</dbReference>
<gene>
    <name evidence="3" type="ORF">V6N11_017143</name>
</gene>
<dbReference type="EMBL" id="JBBPBN010000004">
    <property type="protein sequence ID" value="KAK9042062.1"/>
    <property type="molecule type" value="Genomic_DNA"/>
</dbReference>
<feature type="domain" description="DC1" evidence="2">
    <location>
        <begin position="63"/>
        <end position="105"/>
    </location>
</feature>
<keyword evidence="1" id="KW-0677">Repeat</keyword>
<dbReference type="SUPFAM" id="SSF57889">
    <property type="entry name" value="Cysteine-rich domain"/>
    <property type="match status" value="1"/>
</dbReference>
<evidence type="ECO:0000313" key="3">
    <source>
        <dbReference type="EMBL" id="KAK9042062.1"/>
    </source>
</evidence>
<evidence type="ECO:0000256" key="1">
    <source>
        <dbReference type="ARBA" id="ARBA00022737"/>
    </source>
</evidence>
<comment type="caution">
    <text evidence="3">The sequence shown here is derived from an EMBL/GenBank/DDBJ whole genome shotgun (WGS) entry which is preliminary data.</text>
</comment>
<evidence type="ECO:0000259" key="2">
    <source>
        <dbReference type="Pfam" id="PF03107"/>
    </source>
</evidence>
<evidence type="ECO:0000313" key="4">
    <source>
        <dbReference type="Proteomes" id="UP001396334"/>
    </source>
</evidence>
<dbReference type="Pfam" id="PF03107">
    <property type="entry name" value="C1_2"/>
    <property type="match status" value="1"/>
</dbReference>
<dbReference type="InterPro" id="IPR046349">
    <property type="entry name" value="C1-like_sf"/>
</dbReference>
<protein>
    <recommendedName>
        <fullName evidence="2">DC1 domain-containing protein</fullName>
    </recommendedName>
</protein>
<dbReference type="Proteomes" id="UP001396334">
    <property type="component" value="Unassembled WGS sequence"/>
</dbReference>
<proteinExistence type="predicted"/>
<dbReference type="PANTHER" id="PTHR46288:SF27">
    <property type="entry name" value="CYSTEINE_HISTIDINE-RICH C1 DOMAIN FAMILY PROTEIN"/>
    <property type="match status" value="1"/>
</dbReference>